<evidence type="ECO:0000259" key="2">
    <source>
        <dbReference type="Pfam" id="PF13439"/>
    </source>
</evidence>
<reference evidence="3 4" key="1">
    <citation type="submission" date="2024-11" db="EMBL/GenBank/DDBJ databases">
        <authorList>
            <person name="Heng Y.C."/>
            <person name="Lim A.C.H."/>
            <person name="Lee J.K.Y."/>
            <person name="Kittelmann S."/>
        </authorList>
    </citation>
    <scope>NUCLEOTIDE SEQUENCE [LARGE SCALE GENOMIC DNA]</scope>
    <source>
        <strain evidence="3 4">WILCCON 0114</strain>
    </source>
</reference>
<dbReference type="EMBL" id="JBJIAA010000002">
    <property type="protein sequence ID" value="MFL0249251.1"/>
    <property type="molecule type" value="Genomic_DNA"/>
</dbReference>
<organism evidence="3 4">
    <name type="scientific">Clostridium neuense</name>
    <dbReference type="NCBI Taxonomy" id="1728934"/>
    <lineage>
        <taxon>Bacteria</taxon>
        <taxon>Bacillati</taxon>
        <taxon>Bacillota</taxon>
        <taxon>Clostridia</taxon>
        <taxon>Eubacteriales</taxon>
        <taxon>Clostridiaceae</taxon>
        <taxon>Clostridium</taxon>
    </lineage>
</organism>
<dbReference type="RefSeq" id="WP_406785924.1">
    <property type="nucleotide sequence ID" value="NZ_JBJIAA010000002.1"/>
</dbReference>
<dbReference type="Pfam" id="PF13439">
    <property type="entry name" value="Glyco_transf_4"/>
    <property type="match status" value="1"/>
</dbReference>
<evidence type="ECO:0000313" key="3">
    <source>
        <dbReference type="EMBL" id="MFL0249251.1"/>
    </source>
</evidence>
<dbReference type="InterPro" id="IPR028098">
    <property type="entry name" value="Glyco_trans_4-like_N"/>
</dbReference>
<keyword evidence="4" id="KW-1185">Reference proteome</keyword>
<feature type="domain" description="Glycosyl transferase family 1" evidence="1">
    <location>
        <begin position="155"/>
        <end position="310"/>
    </location>
</feature>
<sequence>MPTINMLSSADKVKGQGVLSAYIEQVNLVKKGLKNNYSIKVNNLKFCDIMHYHTIDFKFFLSIPFAKMLGTTVAYVHFVPETVDDSINLPPFIKSIFYKYIIWFYKSVDHLVVVNPYFIDILKDYGISQDKVTYIPNFVSDDNFYRYDDEKIISLKNKFNIPQDKFVVLGVGQVQTRKGINDFIETAKKLPDVQFLWAGGFSFGAITDGYKELKKVVENPPANVKFLGIVDRSEMNDLYNLANMMFLPSYSELFPMSVLEALSLKIPVLLRDLDIYKNILFDYYLKGNSANDFSSIIEKSKNDSDFYDKWCDKSAACHQFYSKGYILKQWKNFYDDICFEKNKLKSRSKLDAKQNI</sequence>
<dbReference type="Proteomes" id="UP001623592">
    <property type="component" value="Unassembled WGS sequence"/>
</dbReference>
<dbReference type="Pfam" id="PF00534">
    <property type="entry name" value="Glycos_transf_1"/>
    <property type="match status" value="1"/>
</dbReference>
<dbReference type="PANTHER" id="PTHR45947:SF3">
    <property type="entry name" value="SULFOQUINOVOSYL TRANSFERASE SQD2"/>
    <property type="match status" value="1"/>
</dbReference>
<dbReference type="InterPro" id="IPR050194">
    <property type="entry name" value="Glycosyltransferase_grp1"/>
</dbReference>
<dbReference type="SUPFAM" id="SSF53756">
    <property type="entry name" value="UDP-Glycosyltransferase/glycogen phosphorylase"/>
    <property type="match status" value="1"/>
</dbReference>
<comment type="caution">
    <text evidence="3">The sequence shown here is derived from an EMBL/GenBank/DDBJ whole genome shotgun (WGS) entry which is preliminary data.</text>
</comment>
<dbReference type="InterPro" id="IPR001296">
    <property type="entry name" value="Glyco_trans_1"/>
</dbReference>
<evidence type="ECO:0000313" key="4">
    <source>
        <dbReference type="Proteomes" id="UP001623592"/>
    </source>
</evidence>
<gene>
    <name evidence="3" type="ORF">ACJDT4_02370</name>
</gene>
<feature type="domain" description="Glycosyltransferase subfamily 4-like N-terminal" evidence="2">
    <location>
        <begin position="48"/>
        <end position="142"/>
    </location>
</feature>
<protein>
    <submittedName>
        <fullName evidence="3">Glycosyltransferase family 4 protein</fullName>
    </submittedName>
</protein>
<dbReference type="PANTHER" id="PTHR45947">
    <property type="entry name" value="SULFOQUINOVOSYL TRANSFERASE SQD2"/>
    <property type="match status" value="1"/>
</dbReference>
<evidence type="ECO:0000259" key="1">
    <source>
        <dbReference type="Pfam" id="PF00534"/>
    </source>
</evidence>
<dbReference type="CDD" id="cd03801">
    <property type="entry name" value="GT4_PimA-like"/>
    <property type="match status" value="1"/>
</dbReference>
<accession>A0ABW8TAR1</accession>
<name>A0ABW8TAR1_9CLOT</name>
<dbReference type="Gene3D" id="3.40.50.2000">
    <property type="entry name" value="Glycogen Phosphorylase B"/>
    <property type="match status" value="2"/>
</dbReference>
<proteinExistence type="predicted"/>